<comment type="caution">
    <text evidence="2">The sequence shown here is derived from an EMBL/GenBank/DDBJ whole genome shotgun (WGS) entry which is preliminary data.</text>
</comment>
<proteinExistence type="predicted"/>
<evidence type="ECO:0000256" key="1">
    <source>
        <dbReference type="SAM" id="MobiDB-lite"/>
    </source>
</evidence>
<dbReference type="VEuPathDB" id="FungiDB:CH63R_12177"/>
<dbReference type="KEGG" id="chig:CH63R_12177"/>
<feature type="region of interest" description="Disordered" evidence="1">
    <location>
        <begin position="180"/>
        <end position="204"/>
    </location>
</feature>
<evidence type="ECO:0000313" key="2">
    <source>
        <dbReference type="EMBL" id="OBR05474.1"/>
    </source>
</evidence>
<organism evidence="2 3">
    <name type="scientific">Colletotrichum higginsianum (strain IMI 349063)</name>
    <name type="common">Crucifer anthracnose fungus</name>
    <dbReference type="NCBI Taxonomy" id="759273"/>
    <lineage>
        <taxon>Eukaryota</taxon>
        <taxon>Fungi</taxon>
        <taxon>Dikarya</taxon>
        <taxon>Ascomycota</taxon>
        <taxon>Pezizomycotina</taxon>
        <taxon>Sordariomycetes</taxon>
        <taxon>Hypocreomycetidae</taxon>
        <taxon>Glomerellales</taxon>
        <taxon>Glomerellaceae</taxon>
        <taxon>Colletotrichum</taxon>
        <taxon>Colletotrichum destructivum species complex</taxon>
    </lineage>
</organism>
<name>A0A1B7Y0F1_COLHI</name>
<reference evidence="3" key="1">
    <citation type="journal article" date="2017" name="BMC Genomics">
        <title>Gapless genome assembly of Colletotrichum higginsianum reveals chromosome structure and association of transposable elements with secondary metabolite gene clusters.</title>
        <authorList>
            <person name="Dallery J.-F."/>
            <person name="Lapalu N."/>
            <person name="Zampounis A."/>
            <person name="Pigne S."/>
            <person name="Luyten I."/>
            <person name="Amselem J."/>
            <person name="Wittenberg A.H.J."/>
            <person name="Zhou S."/>
            <person name="de Queiroz M.V."/>
            <person name="Robin G.P."/>
            <person name="Auger A."/>
            <person name="Hainaut M."/>
            <person name="Henrissat B."/>
            <person name="Kim K.-T."/>
            <person name="Lee Y.-H."/>
            <person name="Lespinet O."/>
            <person name="Schwartz D.C."/>
            <person name="Thon M.R."/>
            <person name="O'Connell R.J."/>
        </authorList>
    </citation>
    <scope>NUCLEOTIDE SEQUENCE [LARGE SCALE GENOMIC DNA]</scope>
    <source>
        <strain evidence="3">IMI 349063</strain>
    </source>
</reference>
<keyword evidence="3" id="KW-1185">Reference proteome</keyword>
<feature type="compositionally biased region" description="Polar residues" evidence="1">
    <location>
        <begin position="84"/>
        <end position="95"/>
    </location>
</feature>
<protein>
    <submittedName>
        <fullName evidence="2">Uncharacterized protein</fullName>
    </submittedName>
</protein>
<dbReference type="RefSeq" id="XP_018153992.1">
    <property type="nucleotide sequence ID" value="XM_018307151.1"/>
</dbReference>
<accession>A0A1B7Y0F1</accession>
<sequence length="459" mass="50414">MIGPLPATAKRRTQLLGPRLLLSQLAAHTHAPTLLMPTYVTNAIDASLAVHVCTYSLSRPAGRPRQSPAERRREYRPPISNISTAANITKKSVGSNEEEPRSTLPMMPEQGEGHITTVVSGQADRYPQDVDDIDGLSPISSDSMMVIDPSFCSKSTSLNYTTGGVQDLHKALAYHEQPKLPTSQNLGHSETQSELSSITPKASPSVTNSFDCDDMAFGLSRYSQAPPPSLSSRLEADMLDFDLGSHEGRYAMEPASTESASTHSDFDDEGCLCLSDLVHSLNFKMDVGRGKKDPHEVICTLNEISERFIQCEDNHSSLWYIVLLALYQDANENLNQYKEPSRETLSRSQSQRDLLDQTGGLSQNNTGGREYQHCRHGNHPGPNPNITDSCTAQRSAKKRSIVLKAFLNLSTIVTALPFKLSIPDDDAPDQAYVTAFARKLLGKFEGQLTRAIEVKKLTL</sequence>
<evidence type="ECO:0000313" key="3">
    <source>
        <dbReference type="Proteomes" id="UP000092177"/>
    </source>
</evidence>
<dbReference type="Proteomes" id="UP000092177">
    <property type="component" value="Chromosome 8"/>
</dbReference>
<feature type="region of interest" description="Disordered" evidence="1">
    <location>
        <begin position="356"/>
        <end position="391"/>
    </location>
</feature>
<dbReference type="GeneID" id="28871258"/>
<dbReference type="EMBL" id="LTAN01000008">
    <property type="protein sequence ID" value="OBR05474.1"/>
    <property type="molecule type" value="Genomic_DNA"/>
</dbReference>
<feature type="region of interest" description="Disordered" evidence="1">
    <location>
        <begin position="84"/>
        <end position="109"/>
    </location>
</feature>
<dbReference type="AlphaFoldDB" id="A0A1B7Y0F1"/>
<gene>
    <name evidence="2" type="ORF">CH63R_12177</name>
</gene>